<evidence type="ECO:0000256" key="1">
    <source>
        <dbReference type="SAM" id="MobiDB-lite"/>
    </source>
</evidence>
<feature type="compositionally biased region" description="Polar residues" evidence="1">
    <location>
        <begin position="26"/>
        <end position="38"/>
    </location>
</feature>
<feature type="region of interest" description="Disordered" evidence="1">
    <location>
        <begin position="1"/>
        <end position="38"/>
    </location>
</feature>
<evidence type="ECO:0000313" key="3">
    <source>
        <dbReference type="Proteomes" id="UP001195483"/>
    </source>
</evidence>
<dbReference type="EMBL" id="JAEAOA010000046">
    <property type="protein sequence ID" value="KAK3581740.1"/>
    <property type="molecule type" value="Genomic_DNA"/>
</dbReference>
<feature type="compositionally biased region" description="Polar residues" evidence="1">
    <location>
        <begin position="1"/>
        <end position="11"/>
    </location>
</feature>
<comment type="caution">
    <text evidence="2">The sequence shown here is derived from an EMBL/GenBank/DDBJ whole genome shotgun (WGS) entry which is preliminary data.</text>
</comment>
<dbReference type="Proteomes" id="UP001195483">
    <property type="component" value="Unassembled WGS sequence"/>
</dbReference>
<reference evidence="2" key="2">
    <citation type="journal article" date="2021" name="Genome Biol. Evol.">
        <title>Developing a high-quality reference genome for a parasitic bivalve with doubly uniparental inheritance (Bivalvia: Unionida).</title>
        <authorList>
            <person name="Smith C.H."/>
        </authorList>
    </citation>
    <scope>NUCLEOTIDE SEQUENCE</scope>
    <source>
        <strain evidence="2">CHS0354</strain>
        <tissue evidence="2">Mantle</tissue>
    </source>
</reference>
<protein>
    <submittedName>
        <fullName evidence="2">Uncharacterized protein</fullName>
    </submittedName>
</protein>
<accession>A0AAE0RYM4</accession>
<name>A0AAE0RYM4_9BIVA</name>
<dbReference type="AlphaFoldDB" id="A0AAE0RYM4"/>
<evidence type="ECO:0000313" key="2">
    <source>
        <dbReference type="EMBL" id="KAK3581740.1"/>
    </source>
</evidence>
<proteinExistence type="predicted"/>
<organism evidence="2 3">
    <name type="scientific">Potamilus streckersoni</name>
    <dbReference type="NCBI Taxonomy" id="2493646"/>
    <lineage>
        <taxon>Eukaryota</taxon>
        <taxon>Metazoa</taxon>
        <taxon>Spiralia</taxon>
        <taxon>Lophotrochozoa</taxon>
        <taxon>Mollusca</taxon>
        <taxon>Bivalvia</taxon>
        <taxon>Autobranchia</taxon>
        <taxon>Heteroconchia</taxon>
        <taxon>Palaeoheterodonta</taxon>
        <taxon>Unionida</taxon>
        <taxon>Unionoidea</taxon>
        <taxon>Unionidae</taxon>
        <taxon>Ambleminae</taxon>
        <taxon>Lampsilini</taxon>
        <taxon>Potamilus</taxon>
    </lineage>
</organism>
<keyword evidence="3" id="KW-1185">Reference proteome</keyword>
<reference evidence="2" key="3">
    <citation type="submission" date="2023-05" db="EMBL/GenBank/DDBJ databases">
        <authorList>
            <person name="Smith C.H."/>
        </authorList>
    </citation>
    <scope>NUCLEOTIDE SEQUENCE</scope>
    <source>
        <strain evidence="2">CHS0354</strain>
        <tissue evidence="2">Mantle</tissue>
    </source>
</reference>
<reference evidence="2" key="1">
    <citation type="journal article" date="2021" name="Genome Biol. Evol.">
        <title>A High-Quality Reference Genome for a Parasitic Bivalve with Doubly Uniparental Inheritance (Bivalvia: Unionida).</title>
        <authorList>
            <person name="Smith C.H."/>
        </authorList>
    </citation>
    <scope>NUCLEOTIDE SEQUENCE</scope>
    <source>
        <strain evidence="2">CHS0354</strain>
    </source>
</reference>
<feature type="region of interest" description="Disordered" evidence="1">
    <location>
        <begin position="50"/>
        <end position="70"/>
    </location>
</feature>
<sequence>MPTPTQKTSDASALLHESPYTPPPNNKQALHTNTKPPSTVVLTARGGGKVLAMPTPTQKTSEISVLLHEK</sequence>
<gene>
    <name evidence="2" type="ORF">CHS0354_000125</name>
</gene>